<dbReference type="PANTHER" id="PTHR36840:SF1">
    <property type="entry name" value="BLL5714 PROTEIN"/>
    <property type="match status" value="1"/>
</dbReference>
<dbReference type="EMBL" id="MU007027">
    <property type="protein sequence ID" value="KAF2432248.1"/>
    <property type="molecule type" value="Genomic_DNA"/>
</dbReference>
<evidence type="ECO:0000313" key="4">
    <source>
        <dbReference type="Proteomes" id="UP000800235"/>
    </source>
</evidence>
<feature type="transmembrane region" description="Helical" evidence="2">
    <location>
        <begin position="591"/>
        <end position="608"/>
    </location>
</feature>
<feature type="transmembrane region" description="Helical" evidence="2">
    <location>
        <begin position="614"/>
        <end position="633"/>
    </location>
</feature>
<gene>
    <name evidence="3" type="ORF">EJ08DRAFT_609485</name>
</gene>
<protein>
    <recommendedName>
        <fullName evidence="5">Bacterial low temperature requirement A protein-domain-containing protein</fullName>
    </recommendedName>
</protein>
<feature type="compositionally biased region" description="Polar residues" evidence="1">
    <location>
        <begin position="170"/>
        <end position="179"/>
    </location>
</feature>
<dbReference type="Proteomes" id="UP000800235">
    <property type="component" value="Unassembled WGS sequence"/>
</dbReference>
<feature type="transmembrane region" description="Helical" evidence="2">
    <location>
        <begin position="433"/>
        <end position="450"/>
    </location>
</feature>
<evidence type="ECO:0008006" key="5">
    <source>
        <dbReference type="Google" id="ProtNLM"/>
    </source>
</evidence>
<feature type="region of interest" description="Disordered" evidence="1">
    <location>
        <begin position="170"/>
        <end position="197"/>
    </location>
</feature>
<accession>A0A9P4U0S5</accession>
<dbReference type="OrthoDB" id="191995at2759"/>
<dbReference type="Pfam" id="PF06772">
    <property type="entry name" value="LtrA"/>
    <property type="match status" value="1"/>
</dbReference>
<feature type="transmembrane region" description="Helical" evidence="2">
    <location>
        <begin position="462"/>
        <end position="480"/>
    </location>
</feature>
<dbReference type="PANTHER" id="PTHR36840">
    <property type="entry name" value="BLL5714 PROTEIN"/>
    <property type="match status" value="1"/>
</dbReference>
<comment type="caution">
    <text evidence="3">The sequence shown here is derived from an EMBL/GenBank/DDBJ whole genome shotgun (WGS) entry which is preliminary data.</text>
</comment>
<keyword evidence="2" id="KW-0472">Membrane</keyword>
<proteinExistence type="predicted"/>
<name>A0A9P4U0S5_9PEZI</name>
<feature type="transmembrane region" description="Helical" evidence="2">
    <location>
        <begin position="348"/>
        <end position="368"/>
    </location>
</feature>
<keyword evidence="4" id="KW-1185">Reference proteome</keyword>
<feature type="compositionally biased region" description="Basic and acidic residues" evidence="1">
    <location>
        <begin position="1"/>
        <end position="14"/>
    </location>
</feature>
<feature type="transmembrane region" description="Helical" evidence="2">
    <location>
        <begin position="297"/>
        <end position="315"/>
    </location>
</feature>
<evidence type="ECO:0000256" key="2">
    <source>
        <dbReference type="SAM" id="Phobius"/>
    </source>
</evidence>
<organism evidence="3 4">
    <name type="scientific">Tothia fuscella</name>
    <dbReference type="NCBI Taxonomy" id="1048955"/>
    <lineage>
        <taxon>Eukaryota</taxon>
        <taxon>Fungi</taxon>
        <taxon>Dikarya</taxon>
        <taxon>Ascomycota</taxon>
        <taxon>Pezizomycotina</taxon>
        <taxon>Dothideomycetes</taxon>
        <taxon>Pleosporomycetidae</taxon>
        <taxon>Venturiales</taxon>
        <taxon>Cylindrosympodiaceae</taxon>
        <taxon>Tothia</taxon>
    </lineage>
</organism>
<keyword evidence="2" id="KW-1133">Transmembrane helix</keyword>
<sequence length="696" mass="78693">MAHNHQDHDHDVEKASGLNTPENKTQNISSITIQAVGSTTPPQHHHHSGKRLRHFLRPNGKKVHIAHSPDEVERLKRSLSVSDPAGEGFDVVIHGSLDHIEALRESHKHHEDAREALRIKHGEEFERFENVVRELDKLGTELHMVSEHAVQLDASFEKFGYSAHLRTLPNSGGNSSANSLHAGEDHADDHESHHSSWKAAKQQGTPMMFFKKPIIRQYFHKGLLWRAPQSQEVASYELFCDLFYVGIIAIAGDGAAHEATGQALLRFVIVTILSWKFWGDIQYIVSTFEADDMFRRFFILFVLVCLLGFTTNIANSWEETWTPLISFYVASRWVGSLYFLWMSYLIPMVRPFLVANAIVNFLPGLVWIGSCHVEEPNRQALIWIALLLDLFGILFLVAFLRGMLGGGQRLKDCLKKVFEFMPGANIEHKIERTNAFIGLVFGYSVIALLYQSRVPFGINDFFGKAVLGLIQAFTFNWLYFEIDTFNIHTHAIRRHFASSIIWIAAHLPFVLSYILAASALSKLVLAHDTTGSNYHDLYEPFDERSEEHVSIGLRWFYCAGLSLALMGMTAIAHTHTFKVIPNTRLRKEYRLAYRIVVAIIILLLPLAHDHLNSLHLVATTTSLVVTVLVMELMGSACTQHEFWGLGGEKRKCTYSARCHVSRKIIESKLKSGEVLNVEEVAEKDGNGLQVQGGYIM</sequence>
<keyword evidence="2" id="KW-0812">Transmembrane</keyword>
<evidence type="ECO:0000256" key="1">
    <source>
        <dbReference type="SAM" id="MobiDB-lite"/>
    </source>
</evidence>
<feature type="transmembrane region" description="Helical" evidence="2">
    <location>
        <begin position="500"/>
        <end position="520"/>
    </location>
</feature>
<feature type="transmembrane region" description="Helical" evidence="2">
    <location>
        <begin position="321"/>
        <end position="341"/>
    </location>
</feature>
<feature type="compositionally biased region" description="Basic and acidic residues" evidence="1">
    <location>
        <begin position="182"/>
        <end position="194"/>
    </location>
</feature>
<dbReference type="InterPro" id="IPR010640">
    <property type="entry name" value="Low_temperature_requirement_A"/>
</dbReference>
<feature type="region of interest" description="Disordered" evidence="1">
    <location>
        <begin position="1"/>
        <end position="24"/>
    </location>
</feature>
<feature type="transmembrane region" description="Helical" evidence="2">
    <location>
        <begin position="551"/>
        <end position="571"/>
    </location>
</feature>
<reference evidence="3" key="1">
    <citation type="journal article" date="2020" name="Stud. Mycol.">
        <title>101 Dothideomycetes genomes: a test case for predicting lifestyles and emergence of pathogens.</title>
        <authorList>
            <person name="Haridas S."/>
            <person name="Albert R."/>
            <person name="Binder M."/>
            <person name="Bloem J."/>
            <person name="Labutti K."/>
            <person name="Salamov A."/>
            <person name="Andreopoulos B."/>
            <person name="Baker S."/>
            <person name="Barry K."/>
            <person name="Bills G."/>
            <person name="Bluhm B."/>
            <person name="Cannon C."/>
            <person name="Castanera R."/>
            <person name="Culley D."/>
            <person name="Daum C."/>
            <person name="Ezra D."/>
            <person name="Gonzalez J."/>
            <person name="Henrissat B."/>
            <person name="Kuo A."/>
            <person name="Liang C."/>
            <person name="Lipzen A."/>
            <person name="Lutzoni F."/>
            <person name="Magnuson J."/>
            <person name="Mondo S."/>
            <person name="Nolan M."/>
            <person name="Ohm R."/>
            <person name="Pangilinan J."/>
            <person name="Park H.-J."/>
            <person name="Ramirez L."/>
            <person name="Alfaro M."/>
            <person name="Sun H."/>
            <person name="Tritt A."/>
            <person name="Yoshinaga Y."/>
            <person name="Zwiers L.-H."/>
            <person name="Turgeon B."/>
            <person name="Goodwin S."/>
            <person name="Spatafora J."/>
            <person name="Crous P."/>
            <person name="Grigoriev I."/>
        </authorList>
    </citation>
    <scope>NUCLEOTIDE SEQUENCE</scope>
    <source>
        <strain evidence="3">CBS 130266</strain>
    </source>
</reference>
<evidence type="ECO:0000313" key="3">
    <source>
        <dbReference type="EMBL" id="KAF2432248.1"/>
    </source>
</evidence>
<dbReference type="AlphaFoldDB" id="A0A9P4U0S5"/>
<feature type="transmembrane region" description="Helical" evidence="2">
    <location>
        <begin position="380"/>
        <end position="400"/>
    </location>
</feature>